<dbReference type="PANTHER" id="PTHR43434:SF16">
    <property type="entry name" value="BLL8046 PROTEIN"/>
    <property type="match status" value="1"/>
</dbReference>
<dbReference type="Gene3D" id="3.40.50.1000">
    <property type="entry name" value="HAD superfamily/HAD-like"/>
    <property type="match status" value="1"/>
</dbReference>
<dbReference type="InterPro" id="IPR050155">
    <property type="entry name" value="HAD-like_hydrolase_sf"/>
</dbReference>
<proteinExistence type="predicted"/>
<dbReference type="InterPro" id="IPR006439">
    <property type="entry name" value="HAD-SF_hydro_IA"/>
</dbReference>
<dbReference type="Gene3D" id="1.10.150.240">
    <property type="entry name" value="Putative phosphatase, domain 2"/>
    <property type="match status" value="1"/>
</dbReference>
<dbReference type="GeneID" id="95447466"/>
<reference evidence="1 2" key="1">
    <citation type="submission" date="2019-04" db="EMBL/GenBank/DDBJ databases">
        <title>Streptomyces sp. nov. Bv016 isolated from bark of Buahinia variegata.</title>
        <authorList>
            <person name="Kanchanasin P."/>
            <person name="Tanasupawat S."/>
            <person name="Yuki M."/>
            <person name="Kudo T."/>
        </authorList>
    </citation>
    <scope>NUCLEOTIDE SEQUENCE [LARGE SCALE GENOMIC DNA]</scope>
    <source>
        <strain evidence="1 2">Bv016</strain>
    </source>
</reference>
<keyword evidence="1" id="KW-0378">Hydrolase</keyword>
<dbReference type="NCBIfam" id="TIGR01549">
    <property type="entry name" value="HAD-SF-IA-v1"/>
    <property type="match status" value="1"/>
</dbReference>
<sequence length="229" mass="23903">MPPTDAQDTTRAAVFDVDGTLVDTNYLHVAAWWEALRQAGHDVPSQAIHRAIGLGASDLVEHLLGAERAREEAEALSAAHKTLYGQYFGRLTALPEAGRLLRRLADDGWKVVLATSAGGQELSALRTALDADEAISGMASADDVSAGKPAPEPVEQALELAGAAPERSVFVGDTVWDMQAGSRAGVTCIGVLCGGIPREDLEKAGADVVYDGPDALLASLAQSPLGRSH</sequence>
<dbReference type="Proteomes" id="UP000298159">
    <property type="component" value="Unassembled WGS sequence"/>
</dbReference>
<protein>
    <submittedName>
        <fullName evidence="1">HAD family hydrolase</fullName>
    </submittedName>
</protein>
<dbReference type="GO" id="GO:0008967">
    <property type="term" value="F:phosphoglycolate phosphatase activity"/>
    <property type="evidence" value="ECO:0007669"/>
    <property type="project" value="TreeGrafter"/>
</dbReference>
<dbReference type="SFLD" id="SFLDG01135">
    <property type="entry name" value="C1.5.6:_HAD__Beta-PGM__Phospha"/>
    <property type="match status" value="1"/>
</dbReference>
<dbReference type="Pfam" id="PF00702">
    <property type="entry name" value="Hydrolase"/>
    <property type="match status" value="1"/>
</dbReference>
<dbReference type="InterPro" id="IPR036412">
    <property type="entry name" value="HAD-like_sf"/>
</dbReference>
<evidence type="ECO:0000313" key="1">
    <source>
        <dbReference type="EMBL" id="TGN79490.1"/>
    </source>
</evidence>
<evidence type="ECO:0000313" key="2">
    <source>
        <dbReference type="Proteomes" id="UP000298159"/>
    </source>
</evidence>
<dbReference type="InterPro" id="IPR023198">
    <property type="entry name" value="PGP-like_dom2"/>
</dbReference>
<gene>
    <name evidence="1" type="ORF">E5083_07650</name>
</gene>
<name>A0A4Z1DBQ7_9ACTN</name>
<dbReference type="RefSeq" id="WP_135784830.1">
    <property type="nucleotide sequence ID" value="NZ_SRRT01000002.1"/>
</dbReference>
<dbReference type="PANTHER" id="PTHR43434">
    <property type="entry name" value="PHOSPHOGLYCOLATE PHOSPHATASE"/>
    <property type="match status" value="1"/>
</dbReference>
<comment type="caution">
    <text evidence="1">The sequence shown here is derived from an EMBL/GenBank/DDBJ whole genome shotgun (WGS) entry which is preliminary data.</text>
</comment>
<dbReference type="NCBIfam" id="TIGR01509">
    <property type="entry name" value="HAD-SF-IA-v3"/>
    <property type="match status" value="1"/>
</dbReference>
<dbReference type="PRINTS" id="PR00413">
    <property type="entry name" value="HADHALOGNASE"/>
</dbReference>
<dbReference type="InterPro" id="IPR023214">
    <property type="entry name" value="HAD_sf"/>
</dbReference>
<dbReference type="GO" id="GO:0005829">
    <property type="term" value="C:cytosol"/>
    <property type="evidence" value="ECO:0007669"/>
    <property type="project" value="TreeGrafter"/>
</dbReference>
<organism evidence="1 2">
    <name type="scientific">Streptomyces bauhiniae</name>
    <dbReference type="NCBI Taxonomy" id="2340725"/>
    <lineage>
        <taxon>Bacteria</taxon>
        <taxon>Bacillati</taxon>
        <taxon>Actinomycetota</taxon>
        <taxon>Actinomycetes</taxon>
        <taxon>Kitasatosporales</taxon>
        <taxon>Streptomycetaceae</taxon>
        <taxon>Streptomyces</taxon>
    </lineage>
</organism>
<dbReference type="SFLD" id="SFLDS00003">
    <property type="entry name" value="Haloacid_Dehalogenase"/>
    <property type="match status" value="1"/>
</dbReference>
<dbReference type="GO" id="GO:0006281">
    <property type="term" value="P:DNA repair"/>
    <property type="evidence" value="ECO:0007669"/>
    <property type="project" value="TreeGrafter"/>
</dbReference>
<dbReference type="AlphaFoldDB" id="A0A4Z1DBQ7"/>
<dbReference type="SUPFAM" id="SSF56784">
    <property type="entry name" value="HAD-like"/>
    <property type="match status" value="1"/>
</dbReference>
<keyword evidence="2" id="KW-1185">Reference proteome</keyword>
<accession>A0A4Z1DBQ7</accession>
<dbReference type="SFLD" id="SFLDG01129">
    <property type="entry name" value="C1.5:_HAD__Beta-PGM__Phosphata"/>
    <property type="match status" value="1"/>
</dbReference>
<dbReference type="EMBL" id="SRRT01000002">
    <property type="protein sequence ID" value="TGN79490.1"/>
    <property type="molecule type" value="Genomic_DNA"/>
</dbReference>